<name>A0ABQ5RQI7_9CHLO</name>
<feature type="signal peptide" evidence="1">
    <location>
        <begin position="1"/>
        <end position="28"/>
    </location>
</feature>
<gene>
    <name evidence="2" type="ORF">VaNZ11_001825</name>
</gene>
<proteinExistence type="predicted"/>
<organism evidence="2 3">
    <name type="scientific">Volvox africanus</name>
    <dbReference type="NCBI Taxonomy" id="51714"/>
    <lineage>
        <taxon>Eukaryota</taxon>
        <taxon>Viridiplantae</taxon>
        <taxon>Chlorophyta</taxon>
        <taxon>core chlorophytes</taxon>
        <taxon>Chlorophyceae</taxon>
        <taxon>CS clade</taxon>
        <taxon>Chlamydomonadales</taxon>
        <taxon>Volvocaceae</taxon>
        <taxon>Volvox</taxon>
    </lineage>
</organism>
<dbReference type="Proteomes" id="UP001165090">
    <property type="component" value="Unassembled WGS sequence"/>
</dbReference>
<sequence length="329" mass="36469">MSQTMGLLGTSSLTIFLVILSYSTGIRGAPTIKVVGDRFYHPKSPEDYLQTYVILPKDHTSITPPIAVGVEATHGFVDKASQLPLKSMIIPIGPSKFFNLTSIDVPTTFIPAVGSNPFTFVYWSYHLFGHIPVGIYDKAHFDFHFMLPTADYWWNQQWTPNSHGPCLGANNETFFKTFKPIPDKCWPGGASSKIEQIGDFVWGMGSHLFDYGAPEFNPNQYFNFTHIYGQYDGAIQYFEAMVTQESMQRPRGYRECRPFAKPEAMAVSRDIPGMLCLERKTKVFAVEYQTFSKVPGDCGALTAKNAMGGYPASAAPVPPSCSVPPPLSA</sequence>
<feature type="chain" id="PRO_5046968695" evidence="1">
    <location>
        <begin position="29"/>
        <end position="329"/>
    </location>
</feature>
<evidence type="ECO:0000313" key="3">
    <source>
        <dbReference type="Proteomes" id="UP001165090"/>
    </source>
</evidence>
<keyword evidence="1" id="KW-0732">Signal</keyword>
<evidence type="ECO:0000256" key="1">
    <source>
        <dbReference type="SAM" id="SignalP"/>
    </source>
</evidence>
<keyword evidence="3" id="KW-1185">Reference proteome</keyword>
<accession>A0ABQ5RQI7</accession>
<protein>
    <submittedName>
        <fullName evidence="2">Uncharacterized protein</fullName>
    </submittedName>
</protein>
<dbReference type="EMBL" id="BSDZ01000004">
    <property type="protein sequence ID" value="GLI59837.1"/>
    <property type="molecule type" value="Genomic_DNA"/>
</dbReference>
<comment type="caution">
    <text evidence="2">The sequence shown here is derived from an EMBL/GenBank/DDBJ whole genome shotgun (WGS) entry which is preliminary data.</text>
</comment>
<evidence type="ECO:0000313" key="2">
    <source>
        <dbReference type="EMBL" id="GLI59837.1"/>
    </source>
</evidence>
<reference evidence="2 3" key="1">
    <citation type="journal article" date="2023" name="IScience">
        <title>Expanded male sex-determining region conserved during the evolution of homothallism in the green alga Volvox.</title>
        <authorList>
            <person name="Yamamoto K."/>
            <person name="Matsuzaki R."/>
            <person name="Mahakham W."/>
            <person name="Heman W."/>
            <person name="Sekimoto H."/>
            <person name="Kawachi M."/>
            <person name="Minakuchi Y."/>
            <person name="Toyoda A."/>
            <person name="Nozaki H."/>
        </authorList>
    </citation>
    <scope>NUCLEOTIDE SEQUENCE [LARGE SCALE GENOMIC DNA]</scope>
    <source>
        <strain evidence="2 3">NIES-4468</strain>
    </source>
</reference>